<evidence type="ECO:0000256" key="1">
    <source>
        <dbReference type="SAM" id="Phobius"/>
    </source>
</evidence>
<evidence type="ECO:0000313" key="2">
    <source>
        <dbReference type="EMBL" id="OEZ96995.1"/>
    </source>
</evidence>
<reference evidence="3" key="1">
    <citation type="journal article" date="2016" name="Front. Microbiol.">
        <title>Molecular Keys to the Janthinobacterium and Duganella spp. Interaction with the Plant Pathogen Fusarium graminearum.</title>
        <authorList>
            <person name="Haack F.S."/>
            <person name="Poehlein A."/>
            <person name="Kroger C."/>
            <person name="Voigt C.A."/>
            <person name="Piepenbring M."/>
            <person name="Bode H.B."/>
            <person name="Daniel R."/>
            <person name="Schafer W."/>
            <person name="Streit W.R."/>
        </authorList>
    </citation>
    <scope>NUCLEOTIDE SEQUENCE [LARGE SCALE GENOMIC DNA]</scope>
    <source>
        <strain evidence="3">T54</strain>
    </source>
</reference>
<comment type="caution">
    <text evidence="2">The sequence shown here is derived from an EMBL/GenBank/DDBJ whole genome shotgun (WGS) entry which is preliminary data.</text>
</comment>
<dbReference type="EMBL" id="LROM01000103">
    <property type="protein sequence ID" value="OEZ96995.1"/>
    <property type="molecule type" value="Genomic_DNA"/>
</dbReference>
<protein>
    <recommendedName>
        <fullName evidence="4">DUF2721 domain-containing protein</fullName>
    </recommendedName>
</protein>
<name>A0A1E7WF93_9BURK</name>
<keyword evidence="1" id="KW-0472">Membrane</keyword>
<organism evidence="2 3">
    <name type="scientific">Duganella phyllosphaerae</name>
    <dbReference type="NCBI Taxonomy" id="762836"/>
    <lineage>
        <taxon>Bacteria</taxon>
        <taxon>Pseudomonadati</taxon>
        <taxon>Pseudomonadota</taxon>
        <taxon>Betaproteobacteria</taxon>
        <taxon>Burkholderiales</taxon>
        <taxon>Oxalobacteraceae</taxon>
        <taxon>Telluria group</taxon>
        <taxon>Duganella</taxon>
    </lineage>
</organism>
<feature type="transmembrane region" description="Helical" evidence="1">
    <location>
        <begin position="12"/>
        <end position="29"/>
    </location>
</feature>
<evidence type="ECO:0000313" key="3">
    <source>
        <dbReference type="Proteomes" id="UP000175989"/>
    </source>
</evidence>
<feature type="transmembrane region" description="Helical" evidence="1">
    <location>
        <begin position="107"/>
        <end position="129"/>
    </location>
</feature>
<keyword evidence="1" id="KW-0812">Transmembrane</keyword>
<keyword evidence="1" id="KW-1133">Transmembrane helix</keyword>
<dbReference type="AlphaFoldDB" id="A0A1E7WF93"/>
<dbReference type="Pfam" id="PF11026">
    <property type="entry name" value="DUF2721"/>
    <property type="match status" value="1"/>
</dbReference>
<dbReference type="Proteomes" id="UP000175989">
    <property type="component" value="Unassembled WGS sequence"/>
</dbReference>
<dbReference type="InterPro" id="IPR021279">
    <property type="entry name" value="DUF2721"/>
</dbReference>
<evidence type="ECO:0008006" key="4">
    <source>
        <dbReference type="Google" id="ProtNLM"/>
    </source>
</evidence>
<proteinExistence type="predicted"/>
<sequence length="168" mass="18918">MDFQLKDVMEAVGPSAALAFAAWLFLQLLQQRYSASYARYRELVESFRSDSEGKRRQVLQEEIEIYRKRVVYMLYSTNIGIGAAILLLLALVISGLDAMVQVEWFKYVGGAAIVMGLFLVIPAAILMIIENQMIRRPIELELADLEEFQGSSEPVLSAQQGRKTLAPQ</sequence>
<accession>A0A1E7WF93</accession>
<dbReference type="OrthoDB" id="8779416at2"/>
<gene>
    <name evidence="2" type="ORF">DUPY_37400</name>
</gene>
<feature type="transmembrane region" description="Helical" evidence="1">
    <location>
        <begin position="72"/>
        <end position="95"/>
    </location>
</feature>
<dbReference type="RefSeq" id="WP_141749603.1">
    <property type="nucleotide sequence ID" value="NZ_LROM01000103.1"/>
</dbReference>
<keyword evidence="3" id="KW-1185">Reference proteome</keyword>